<reference evidence="1 2" key="1">
    <citation type="submission" date="2017-08" db="EMBL/GenBank/DDBJ databases">
        <title>Acidophilic green algal genome provides insights into adaptation to an acidic environment.</title>
        <authorList>
            <person name="Hirooka S."/>
            <person name="Hirose Y."/>
            <person name="Kanesaki Y."/>
            <person name="Higuchi S."/>
            <person name="Fujiwara T."/>
            <person name="Onuma R."/>
            <person name="Era A."/>
            <person name="Ohbayashi R."/>
            <person name="Uzuka A."/>
            <person name="Nozaki H."/>
            <person name="Yoshikawa H."/>
            <person name="Miyagishima S.Y."/>
        </authorList>
    </citation>
    <scope>NUCLEOTIDE SEQUENCE [LARGE SCALE GENOMIC DNA]</scope>
    <source>
        <strain evidence="1 2">NIES-2499</strain>
    </source>
</reference>
<proteinExistence type="predicted"/>
<gene>
    <name evidence="1" type="ORF">CEUSTIGMA_g11235.t1</name>
</gene>
<keyword evidence="2" id="KW-1185">Reference proteome</keyword>
<accession>A0A250XLZ9</accession>
<protein>
    <submittedName>
        <fullName evidence="1">Uncharacterized protein</fullName>
    </submittedName>
</protein>
<comment type="caution">
    <text evidence="1">The sequence shown here is derived from an EMBL/GenBank/DDBJ whole genome shotgun (WGS) entry which is preliminary data.</text>
</comment>
<evidence type="ECO:0000313" key="2">
    <source>
        <dbReference type="Proteomes" id="UP000232323"/>
    </source>
</evidence>
<evidence type="ECO:0000313" key="1">
    <source>
        <dbReference type="EMBL" id="GAX83810.1"/>
    </source>
</evidence>
<organism evidence="1 2">
    <name type="scientific">Chlamydomonas eustigma</name>
    <dbReference type="NCBI Taxonomy" id="1157962"/>
    <lineage>
        <taxon>Eukaryota</taxon>
        <taxon>Viridiplantae</taxon>
        <taxon>Chlorophyta</taxon>
        <taxon>core chlorophytes</taxon>
        <taxon>Chlorophyceae</taxon>
        <taxon>CS clade</taxon>
        <taxon>Chlamydomonadales</taxon>
        <taxon>Chlamydomonadaceae</taxon>
        <taxon>Chlamydomonas</taxon>
    </lineage>
</organism>
<dbReference type="Proteomes" id="UP000232323">
    <property type="component" value="Unassembled WGS sequence"/>
</dbReference>
<sequence length="77" mass="8491">MRLEAKRVCWGAVFVVGIVVESMEEVLDWQNGGEVVKDGFTISKAREGWFVVVEEGTEGDEVVGGVRMCNEGTLLEK</sequence>
<dbReference type="AlphaFoldDB" id="A0A250XLZ9"/>
<dbReference type="EMBL" id="BEGY01000108">
    <property type="protein sequence ID" value="GAX83810.1"/>
    <property type="molecule type" value="Genomic_DNA"/>
</dbReference>
<name>A0A250XLZ9_9CHLO</name>